<dbReference type="EMBL" id="OU015569">
    <property type="protein sequence ID" value="CAG5098846.1"/>
    <property type="molecule type" value="Genomic_DNA"/>
</dbReference>
<name>A0ABN7SM30_OIKDI</name>
<reference evidence="2 3" key="1">
    <citation type="submission" date="2021-04" db="EMBL/GenBank/DDBJ databases">
        <authorList>
            <person name="Bliznina A."/>
        </authorList>
    </citation>
    <scope>NUCLEOTIDE SEQUENCE [LARGE SCALE GENOMIC DNA]</scope>
</reference>
<accession>A0ABN7SM30</accession>
<dbReference type="InterPro" id="IPR057657">
    <property type="entry name" value="MAT1_CAK-anch"/>
</dbReference>
<evidence type="ECO:0000313" key="3">
    <source>
        <dbReference type="Proteomes" id="UP001158576"/>
    </source>
</evidence>
<evidence type="ECO:0000313" key="2">
    <source>
        <dbReference type="EMBL" id="CAG5098846.1"/>
    </source>
</evidence>
<gene>
    <name evidence="2" type="ORF">OKIOD_LOCUS7588</name>
</gene>
<organism evidence="2 3">
    <name type="scientific">Oikopleura dioica</name>
    <name type="common">Tunicate</name>
    <dbReference type="NCBI Taxonomy" id="34765"/>
    <lineage>
        <taxon>Eukaryota</taxon>
        <taxon>Metazoa</taxon>
        <taxon>Chordata</taxon>
        <taxon>Tunicata</taxon>
        <taxon>Appendicularia</taxon>
        <taxon>Copelata</taxon>
        <taxon>Oikopleuridae</taxon>
        <taxon>Oikopleura</taxon>
    </lineage>
</organism>
<dbReference type="Pfam" id="PF25811">
    <property type="entry name" value="CAK-anch_MAT1"/>
    <property type="match status" value="1"/>
</dbReference>
<proteinExistence type="predicted"/>
<sequence length="139" mass="15681">MKSAIVEQENKLKRLREEQLLLKKLEAGEDISSIIKFKEKIINREDVVETTVSFTANEEKKTESYKYEPIVFSNDGVPVPSSEELFKAGYTGAIRQPSDSHMASGYTAELGLRRALTDSFSSLFWRPKLTASEFEPVAS</sequence>
<keyword evidence="3" id="KW-1185">Reference proteome</keyword>
<dbReference type="Proteomes" id="UP001158576">
    <property type="component" value="Chromosome XSR"/>
</dbReference>
<feature type="domain" description="MAT1 C-terminal CAK anchor" evidence="1">
    <location>
        <begin position="76"/>
        <end position="124"/>
    </location>
</feature>
<evidence type="ECO:0000259" key="1">
    <source>
        <dbReference type="Pfam" id="PF25811"/>
    </source>
</evidence>
<protein>
    <submittedName>
        <fullName evidence="2">Oidioi.mRNA.OKI2018_I69.XSR.g16030.t1.cds</fullName>
    </submittedName>
</protein>